<dbReference type="InterPro" id="IPR051220">
    <property type="entry name" value="TFA_Chaperone"/>
</dbReference>
<evidence type="ECO:0000313" key="4">
    <source>
        <dbReference type="Proteomes" id="UP000298234"/>
    </source>
</evidence>
<dbReference type="Pfam" id="PF20454">
    <property type="entry name" value="GpA_nuclease"/>
    <property type="match status" value="1"/>
</dbReference>
<comment type="caution">
    <text evidence="3">The sequence shown here is derived from an EMBL/GenBank/DDBJ whole genome shotgun (WGS) entry which is preliminary data.</text>
</comment>
<organism evidence="3 4">
    <name type="scientific">Burkholderia cepacia</name>
    <name type="common">Pseudomonas cepacia</name>
    <dbReference type="NCBI Taxonomy" id="292"/>
    <lineage>
        <taxon>Bacteria</taxon>
        <taxon>Pseudomonadati</taxon>
        <taxon>Pseudomonadota</taxon>
        <taxon>Betaproteobacteria</taxon>
        <taxon>Burkholderiales</taxon>
        <taxon>Burkholderiaceae</taxon>
        <taxon>Burkholderia</taxon>
        <taxon>Burkholderia cepacia complex</taxon>
    </lineage>
</organism>
<dbReference type="AlphaFoldDB" id="A0AAX2RVW9"/>
<name>A0AAX2RVW9_BURCE</name>
<feature type="domain" description="Terminase large subunit GpA endonuclease" evidence="2">
    <location>
        <begin position="318"/>
        <end position="612"/>
    </location>
</feature>
<dbReference type="InterPro" id="IPR008866">
    <property type="entry name" value="Phage_lambda_GpA-like"/>
</dbReference>
<feature type="domain" description="Phage terminase large subunit GpA ATPase" evidence="1">
    <location>
        <begin position="54"/>
        <end position="309"/>
    </location>
</feature>
<proteinExistence type="inferred from homology"/>
<dbReference type="RefSeq" id="WP_134257303.1">
    <property type="nucleotide sequence ID" value="NZ_SNSF01000042.1"/>
</dbReference>
<accession>A0AAX2RVW9</accession>
<dbReference type="Proteomes" id="UP000298234">
    <property type="component" value="Unassembled WGS sequence"/>
</dbReference>
<evidence type="ECO:0000313" key="3">
    <source>
        <dbReference type="EMBL" id="TEU52147.1"/>
    </source>
</evidence>
<dbReference type="EMBL" id="SNSQ01000005">
    <property type="protein sequence ID" value="TEU52147.1"/>
    <property type="molecule type" value="Genomic_DNA"/>
</dbReference>
<dbReference type="HAMAP" id="MF_04144">
    <property type="entry name" value="TERL_LAMBDA"/>
    <property type="match status" value="1"/>
</dbReference>
<evidence type="ECO:0000259" key="2">
    <source>
        <dbReference type="Pfam" id="PF20454"/>
    </source>
</evidence>
<sequence>MEMGTPLSERRYAIGYEVLRRELLGARRKNIQPPPRLTLSQWAEEYAVLSRETSAQTGKFHAFPYQNGIMDAITDPSVEMVTVKKSARVGYTKILDHVAGFFIHQDPSPILVVQPRVEDAEDYSVTEIAPMLRDTPVLAAIVGDLKKKDSQQKIAKRIFPNGASISFVGANSPGGFRRITARIVMFDEVNGYPVMGAGKEGDQIKLGVKRTESFWNRKIILGSTPTVKGESRIEKSFEKSDQRHYYVPCPHCGEFQILEWGGPETPYGMKWDKDEQGVGLPETAYYVCRHNGCVIYDVDKPAMVAAGEWRAHKPFGGHAGFHIWAGYSLFQNASWPNLVEEWLDVKDDPLMRQTFVNLVLGEDYEDRGDRALSEARLSARTEVWASEVPDGVGVVTVGGDVQDDRVELETIGWGRNEESWSIDHAVIEGDPESAELWAKVDAYLKRIWRRADGRGFEVMAACIDSGGHHTQKVYEFAKARLGRRIWAVKGESARGGARSPVWPTKRPSSRNKASFRPVIIGVNSAKDVIRDRLRRDPQDVDGVLTYPAGYMHFPSDRDINYFAQLISERSVTKIANGQKFRVWELAPGRANEALDIRVYGYAALCGLMHMGLKLNRRVEAVEVDPTQLVEPAPVEPTVTDLDVVRVDRPVRPDGPVIKQEATVKKSRIRRLAGARAGG</sequence>
<dbReference type="GO" id="GO:0004519">
    <property type="term" value="F:endonuclease activity"/>
    <property type="evidence" value="ECO:0007669"/>
    <property type="project" value="InterPro"/>
</dbReference>
<evidence type="ECO:0000259" key="1">
    <source>
        <dbReference type="Pfam" id="PF05876"/>
    </source>
</evidence>
<dbReference type="PANTHER" id="PTHR34413">
    <property type="entry name" value="PROPHAGE TAIL FIBER ASSEMBLY PROTEIN HOMOLOG TFAE-RELATED-RELATED"/>
    <property type="match status" value="1"/>
</dbReference>
<dbReference type="GO" id="GO:0016887">
    <property type="term" value="F:ATP hydrolysis activity"/>
    <property type="evidence" value="ECO:0007669"/>
    <property type="project" value="InterPro"/>
</dbReference>
<dbReference type="InterPro" id="IPR046454">
    <property type="entry name" value="GpA_endonuclease"/>
</dbReference>
<gene>
    <name evidence="3" type="ORF">E3D37_05645</name>
</gene>
<dbReference type="InterPro" id="IPR046453">
    <property type="entry name" value="GpA_ATPase"/>
</dbReference>
<dbReference type="PANTHER" id="PTHR34413:SF2">
    <property type="entry name" value="PROPHAGE TAIL FIBER ASSEMBLY PROTEIN HOMOLOG TFAE-RELATED"/>
    <property type="match status" value="1"/>
</dbReference>
<reference evidence="3 4" key="1">
    <citation type="submission" date="2019-03" db="EMBL/GenBank/DDBJ databases">
        <title>Burkholderia cepacia outbreak.</title>
        <authorList>
            <person name="Farzana R."/>
            <person name="Walsh T.R."/>
        </authorList>
    </citation>
    <scope>NUCLEOTIDE SEQUENCE [LARGE SCALE GENOMIC DNA]</scope>
    <source>
        <strain evidence="4">d13</strain>
    </source>
</reference>
<protein>
    <submittedName>
        <fullName evidence="3">Phage terminase large subunit family protein</fullName>
    </submittedName>
</protein>
<dbReference type="Pfam" id="PF05876">
    <property type="entry name" value="GpA_ATPase"/>
    <property type="match status" value="1"/>
</dbReference>
<dbReference type="GO" id="GO:0005524">
    <property type="term" value="F:ATP binding"/>
    <property type="evidence" value="ECO:0007669"/>
    <property type="project" value="InterPro"/>
</dbReference>